<dbReference type="Gene3D" id="1.20.120.1020">
    <property type="entry name" value="Prion-inhibition and propagation, HeLo domain"/>
    <property type="match status" value="1"/>
</dbReference>
<proteinExistence type="predicted"/>
<dbReference type="SMART" id="SM00212">
    <property type="entry name" value="UBCc"/>
    <property type="match status" value="1"/>
</dbReference>
<evidence type="ECO:0000259" key="2">
    <source>
        <dbReference type="PROSITE" id="PS50127"/>
    </source>
</evidence>
<dbReference type="EMBL" id="PQXM01000703">
    <property type="protein sequence ID" value="TGO70562.1"/>
    <property type="molecule type" value="Genomic_DNA"/>
</dbReference>
<dbReference type="SUPFAM" id="SSF54495">
    <property type="entry name" value="UBC-like"/>
    <property type="match status" value="1"/>
</dbReference>
<dbReference type="Pfam" id="PF00179">
    <property type="entry name" value="UQ_con"/>
    <property type="match status" value="1"/>
</dbReference>
<evidence type="ECO:0000313" key="3">
    <source>
        <dbReference type="EMBL" id="TGO70562.1"/>
    </source>
</evidence>
<evidence type="ECO:0000313" key="4">
    <source>
        <dbReference type="Proteomes" id="UP000297229"/>
    </source>
</evidence>
<dbReference type="Gene3D" id="3.10.110.10">
    <property type="entry name" value="Ubiquitin Conjugating Enzyme"/>
    <property type="match status" value="1"/>
</dbReference>
<dbReference type="STRING" id="278938.A0A4Z1JGQ5"/>
<keyword evidence="4" id="KW-1185">Reference proteome</keyword>
<dbReference type="OrthoDB" id="20872at2759"/>
<dbReference type="Pfam" id="PF14479">
    <property type="entry name" value="HeLo"/>
    <property type="match status" value="1"/>
</dbReference>
<accession>A0A4Z1JGQ5</accession>
<dbReference type="PROSITE" id="PS50127">
    <property type="entry name" value="UBC_2"/>
    <property type="match status" value="1"/>
</dbReference>
<dbReference type="AlphaFoldDB" id="A0A4Z1JGQ5"/>
<dbReference type="PANTHER" id="PTHR24068">
    <property type="entry name" value="UBIQUITIN-CONJUGATING ENZYME E2"/>
    <property type="match status" value="1"/>
</dbReference>
<sequence length="651" mass="73010">MSGAAEGLAGLALSAISVAALFTTCIECFDIVIAGKNFSEDFEQLCALFSLERARFGLWGESVGLIPEPNTGIRLKYDENIDRPDIRPGVERILNNIKSLLEEGSKINKKYGETSPTPQSTSQGMQIFKTSFDRFKSRIRRHQKDTSAWKVTSWAVHDARKFESLIERLKRYVDGLESITVSLGLLKDQHSRLRQEIDIISDVESLRLLRDATSSHKDSASLVVSDTASSRMFTLEGNGYTTRGITKSSFTYGSSLSFKTALSKPSQDIDSLVFSAPQPPGAWSRLLQFPKNTKKSALVKSARTCEQCFYNEKKCVTNNGVLQCYSCVQTGKNCSLSRPSAKIPPTTSAPVSHETASFDNDFTNESSTNQVSQNRRLMQGLTAVTGYRQHLSFSDGDKHYGDRLTATKNQDLEYWVHNSGKLVLSADIGTAALKRVFLELRDIRQANVPFMSAIPVNDCLNTILASIEGPPETPFEGGIFWITIRITDRYPRQLPLMRFNTKIYHPNISPQGYVCYADGQLQKYSKLLNKNDKWFFGSDRKLNWSLGALLTALCGLLSSPDVDDPLVPEIAHTYLDNYDEYCCNARLYTKMYAIGERPDESHLLFPDDSSEETDVMDSFHDDYEEEKPDSDSLSAQSLHSLEEDYDDKYLN</sequence>
<organism evidence="3 4">
    <name type="scientific">Botrytis elliptica</name>
    <dbReference type="NCBI Taxonomy" id="278938"/>
    <lineage>
        <taxon>Eukaryota</taxon>
        <taxon>Fungi</taxon>
        <taxon>Dikarya</taxon>
        <taxon>Ascomycota</taxon>
        <taxon>Pezizomycotina</taxon>
        <taxon>Leotiomycetes</taxon>
        <taxon>Helotiales</taxon>
        <taxon>Sclerotiniaceae</taxon>
        <taxon>Botrytis</taxon>
    </lineage>
</organism>
<dbReference type="InterPro" id="IPR000608">
    <property type="entry name" value="UBC"/>
</dbReference>
<dbReference type="InterPro" id="IPR038305">
    <property type="entry name" value="HeLo_sf"/>
</dbReference>
<name>A0A4Z1JGQ5_9HELO</name>
<feature type="region of interest" description="Disordered" evidence="1">
    <location>
        <begin position="602"/>
        <end position="651"/>
    </location>
</feature>
<comment type="caution">
    <text evidence="3">The sequence shown here is derived from an EMBL/GenBank/DDBJ whole genome shotgun (WGS) entry which is preliminary data.</text>
</comment>
<reference evidence="3 4" key="1">
    <citation type="submission" date="2017-12" db="EMBL/GenBank/DDBJ databases">
        <title>Comparative genomics of Botrytis spp.</title>
        <authorList>
            <person name="Valero-Jimenez C.A."/>
            <person name="Tapia P."/>
            <person name="Veloso J."/>
            <person name="Silva-Moreno E."/>
            <person name="Staats M."/>
            <person name="Valdes J.H."/>
            <person name="Van Kan J.A.L."/>
        </authorList>
    </citation>
    <scope>NUCLEOTIDE SEQUENCE [LARGE SCALE GENOMIC DNA]</scope>
    <source>
        <strain evidence="3 4">Be9601</strain>
    </source>
</reference>
<dbReference type="InterPro" id="IPR016135">
    <property type="entry name" value="UBQ-conjugating_enzyme/RWD"/>
</dbReference>
<feature type="domain" description="UBC core" evidence="2">
    <location>
        <begin position="431"/>
        <end position="594"/>
    </location>
</feature>
<gene>
    <name evidence="3" type="ORF">BELL_0705g00060</name>
</gene>
<dbReference type="Proteomes" id="UP000297229">
    <property type="component" value="Unassembled WGS sequence"/>
</dbReference>
<feature type="region of interest" description="Disordered" evidence="1">
    <location>
        <begin position="342"/>
        <end position="368"/>
    </location>
</feature>
<feature type="compositionally biased region" description="Polar residues" evidence="1">
    <location>
        <begin position="345"/>
        <end position="368"/>
    </location>
</feature>
<evidence type="ECO:0000256" key="1">
    <source>
        <dbReference type="SAM" id="MobiDB-lite"/>
    </source>
</evidence>
<dbReference type="InterPro" id="IPR029498">
    <property type="entry name" value="HeLo_dom"/>
</dbReference>
<protein>
    <recommendedName>
        <fullName evidence="2">UBC core domain-containing protein</fullName>
    </recommendedName>
</protein>